<gene>
    <name evidence="2" type="ORF">AALO_G00004650</name>
</gene>
<dbReference type="Proteomes" id="UP000823561">
    <property type="component" value="Chromosome 1"/>
</dbReference>
<evidence type="ECO:0000313" key="2">
    <source>
        <dbReference type="EMBL" id="KAG5285548.1"/>
    </source>
</evidence>
<feature type="region of interest" description="Disordered" evidence="1">
    <location>
        <begin position="1"/>
        <end position="26"/>
    </location>
</feature>
<proteinExistence type="predicted"/>
<protein>
    <submittedName>
        <fullName evidence="2">Uncharacterized protein</fullName>
    </submittedName>
</protein>
<dbReference type="EMBL" id="JADWDJ010000001">
    <property type="protein sequence ID" value="KAG5285548.1"/>
    <property type="molecule type" value="Genomic_DNA"/>
</dbReference>
<reference evidence="2 3" key="1">
    <citation type="submission" date="2020-10" db="EMBL/GenBank/DDBJ databases">
        <title>Chromosome-scale genome assembly of the Allis shad, Alosa alosa.</title>
        <authorList>
            <person name="Margot Z."/>
            <person name="Christophe K."/>
            <person name="Cabau C."/>
            <person name="Louis A."/>
            <person name="Berthelot C."/>
            <person name="Parey E."/>
            <person name="Roest Crollius H."/>
            <person name="Montfort J."/>
            <person name="Robinson-Rechavi M."/>
            <person name="Bucao C."/>
            <person name="Bouchez O."/>
            <person name="Gislard M."/>
            <person name="Lluch J."/>
            <person name="Milhes M."/>
            <person name="Lampietro C."/>
            <person name="Lopez Roques C."/>
            <person name="Donnadieu C."/>
            <person name="Braasch I."/>
            <person name="Desvignes T."/>
            <person name="Postlethwait J."/>
            <person name="Bobe J."/>
            <person name="Guiguen Y."/>
        </authorList>
    </citation>
    <scope>NUCLEOTIDE SEQUENCE [LARGE SCALE GENOMIC DNA]</scope>
    <source>
        <strain evidence="2">M-15738</strain>
        <tissue evidence="2">Blood</tissue>
    </source>
</reference>
<comment type="caution">
    <text evidence="2">The sequence shown here is derived from an EMBL/GenBank/DDBJ whole genome shotgun (WGS) entry which is preliminary data.</text>
</comment>
<accession>A0AAV6HDV6</accession>
<name>A0AAV6HDV6_9TELE</name>
<organism evidence="2 3">
    <name type="scientific">Alosa alosa</name>
    <name type="common">allis shad</name>
    <dbReference type="NCBI Taxonomy" id="278164"/>
    <lineage>
        <taxon>Eukaryota</taxon>
        <taxon>Metazoa</taxon>
        <taxon>Chordata</taxon>
        <taxon>Craniata</taxon>
        <taxon>Vertebrata</taxon>
        <taxon>Euteleostomi</taxon>
        <taxon>Actinopterygii</taxon>
        <taxon>Neopterygii</taxon>
        <taxon>Teleostei</taxon>
        <taxon>Clupei</taxon>
        <taxon>Clupeiformes</taxon>
        <taxon>Clupeoidei</taxon>
        <taxon>Clupeidae</taxon>
        <taxon>Alosa</taxon>
    </lineage>
</organism>
<dbReference type="AlphaFoldDB" id="A0AAV6HDV6"/>
<sequence length="75" mass="7707">MIHQRHESARALSHPPAHTAVAQHGAPSEAAAATFGKGTRAVVLASIAGLEIKVQLGEDFHQCLSASLVITSAAL</sequence>
<keyword evidence="3" id="KW-1185">Reference proteome</keyword>
<evidence type="ECO:0000313" key="3">
    <source>
        <dbReference type="Proteomes" id="UP000823561"/>
    </source>
</evidence>
<evidence type="ECO:0000256" key="1">
    <source>
        <dbReference type="SAM" id="MobiDB-lite"/>
    </source>
</evidence>